<dbReference type="InterPro" id="IPR001509">
    <property type="entry name" value="Epimerase_deHydtase"/>
</dbReference>
<dbReference type="Proteomes" id="UP001150238">
    <property type="component" value="Unassembled WGS sequence"/>
</dbReference>
<evidence type="ECO:0000259" key="3">
    <source>
        <dbReference type="Pfam" id="PF01370"/>
    </source>
</evidence>
<dbReference type="PANTHER" id="PTHR10366">
    <property type="entry name" value="NAD DEPENDENT EPIMERASE/DEHYDRATASE"/>
    <property type="match status" value="1"/>
</dbReference>
<dbReference type="Gene3D" id="3.40.50.720">
    <property type="entry name" value="NAD(P)-binding Rossmann-like Domain"/>
    <property type="match status" value="1"/>
</dbReference>
<dbReference type="GO" id="GO:0016616">
    <property type="term" value="F:oxidoreductase activity, acting on the CH-OH group of donors, NAD or NADP as acceptor"/>
    <property type="evidence" value="ECO:0007669"/>
    <property type="project" value="TreeGrafter"/>
</dbReference>
<dbReference type="EMBL" id="JANVFS010000020">
    <property type="protein sequence ID" value="KAJ4476473.1"/>
    <property type="molecule type" value="Genomic_DNA"/>
</dbReference>
<proteinExistence type="inferred from homology"/>
<gene>
    <name evidence="4" type="ORF">C8J55DRAFT_577909</name>
</gene>
<comment type="similarity">
    <text evidence="2">Belongs to the NAD(P)-dependent epimerase/dehydratase family. Dihydroflavonol-4-reductase subfamily.</text>
</comment>
<dbReference type="AlphaFoldDB" id="A0A9W9DLU7"/>
<sequence length="341" mass="37796">MNQLVFVTGGTGFIGSHVVAQLLDKGYRVRAAARSAAKLQRIFPDASNLEAVEVPTLTSDYTKYLKGVDVVIHMAAELFSKGSPSDQIFEARLDFSAAYDGTLHIVRQSIDAGIKKIIITGTFASLFDSQLQTAFGQELVTERFFHPVTLETLDRNQTPMTIYQQSKTLADKKVWELAKEYPDVDFTILLPPAVFGPLVPNFPVTDSPTSIGTNYNLCKILTTGTEAYPSYPLGHLADVRDVAWAHVAALSALPVPGRDKRFIIMNTTFKWKDVADLIRRERPRLAHRLPTQDIVPPRLTDAPLDTSFAAEVLGLKDYIPWEETVLAAVDVHVAWEKQNGL</sequence>
<dbReference type="PANTHER" id="PTHR10366:SF564">
    <property type="entry name" value="STEROL-4-ALPHA-CARBOXYLATE 3-DEHYDROGENASE, DECARBOXYLATING"/>
    <property type="match status" value="1"/>
</dbReference>
<protein>
    <recommendedName>
        <fullName evidence="3">NAD-dependent epimerase/dehydratase domain-containing protein</fullName>
    </recommendedName>
</protein>
<dbReference type="InterPro" id="IPR050425">
    <property type="entry name" value="NAD(P)_dehydrat-like"/>
</dbReference>
<reference evidence="4" key="1">
    <citation type="submission" date="2022-08" db="EMBL/GenBank/DDBJ databases">
        <authorList>
            <consortium name="DOE Joint Genome Institute"/>
            <person name="Min B."/>
            <person name="Riley R."/>
            <person name="Sierra-Patev S."/>
            <person name="Naranjo-Ortiz M."/>
            <person name="Looney B."/>
            <person name="Konkel Z."/>
            <person name="Slot J.C."/>
            <person name="Sakamoto Y."/>
            <person name="Steenwyk J.L."/>
            <person name="Rokas A."/>
            <person name="Carro J."/>
            <person name="Camarero S."/>
            <person name="Ferreira P."/>
            <person name="Molpeceres G."/>
            <person name="Ruiz-Duenas F.J."/>
            <person name="Serrano A."/>
            <person name="Henrissat B."/>
            <person name="Drula E."/>
            <person name="Hughes K.W."/>
            <person name="Mata J.L."/>
            <person name="Ishikawa N.K."/>
            <person name="Vargas-Isla R."/>
            <person name="Ushijima S."/>
            <person name="Smith C.A."/>
            <person name="Ahrendt S."/>
            <person name="Andreopoulos W."/>
            <person name="He G."/>
            <person name="Labutti K."/>
            <person name="Lipzen A."/>
            <person name="Ng V."/>
            <person name="Sandor L."/>
            <person name="Barry K."/>
            <person name="Martinez A.T."/>
            <person name="Xiao Y."/>
            <person name="Gibbons J.G."/>
            <person name="Terashima K."/>
            <person name="Hibbett D.S."/>
            <person name="Grigoriev I.V."/>
        </authorList>
    </citation>
    <scope>NUCLEOTIDE SEQUENCE</scope>
    <source>
        <strain evidence="4">Sp2 HRB7682 ss15</strain>
    </source>
</reference>
<organism evidence="4 5">
    <name type="scientific">Lentinula lateritia</name>
    <dbReference type="NCBI Taxonomy" id="40482"/>
    <lineage>
        <taxon>Eukaryota</taxon>
        <taxon>Fungi</taxon>
        <taxon>Dikarya</taxon>
        <taxon>Basidiomycota</taxon>
        <taxon>Agaricomycotina</taxon>
        <taxon>Agaricomycetes</taxon>
        <taxon>Agaricomycetidae</taxon>
        <taxon>Agaricales</taxon>
        <taxon>Marasmiineae</taxon>
        <taxon>Omphalotaceae</taxon>
        <taxon>Lentinula</taxon>
    </lineage>
</organism>
<dbReference type="Pfam" id="PF01370">
    <property type="entry name" value="Epimerase"/>
    <property type="match status" value="1"/>
</dbReference>
<reference evidence="4" key="2">
    <citation type="journal article" date="2023" name="Proc. Natl. Acad. Sci. U.S.A.">
        <title>A global phylogenomic analysis of the shiitake genus Lentinula.</title>
        <authorList>
            <person name="Sierra-Patev S."/>
            <person name="Min B."/>
            <person name="Naranjo-Ortiz M."/>
            <person name="Looney B."/>
            <person name="Konkel Z."/>
            <person name="Slot J.C."/>
            <person name="Sakamoto Y."/>
            <person name="Steenwyk J.L."/>
            <person name="Rokas A."/>
            <person name="Carro J."/>
            <person name="Camarero S."/>
            <person name="Ferreira P."/>
            <person name="Molpeceres G."/>
            <person name="Ruiz-Duenas F.J."/>
            <person name="Serrano A."/>
            <person name="Henrissat B."/>
            <person name="Drula E."/>
            <person name="Hughes K.W."/>
            <person name="Mata J.L."/>
            <person name="Ishikawa N.K."/>
            <person name="Vargas-Isla R."/>
            <person name="Ushijima S."/>
            <person name="Smith C.A."/>
            <person name="Donoghue J."/>
            <person name="Ahrendt S."/>
            <person name="Andreopoulos W."/>
            <person name="He G."/>
            <person name="LaButti K."/>
            <person name="Lipzen A."/>
            <person name="Ng V."/>
            <person name="Riley R."/>
            <person name="Sandor L."/>
            <person name="Barry K."/>
            <person name="Martinez A.T."/>
            <person name="Xiao Y."/>
            <person name="Gibbons J.G."/>
            <person name="Terashima K."/>
            <person name="Grigoriev I.V."/>
            <person name="Hibbett D."/>
        </authorList>
    </citation>
    <scope>NUCLEOTIDE SEQUENCE</scope>
    <source>
        <strain evidence="4">Sp2 HRB7682 ss15</strain>
    </source>
</reference>
<name>A0A9W9DLU7_9AGAR</name>
<evidence type="ECO:0000256" key="2">
    <source>
        <dbReference type="ARBA" id="ARBA00023445"/>
    </source>
</evidence>
<accession>A0A9W9DLU7</accession>
<evidence type="ECO:0000256" key="1">
    <source>
        <dbReference type="ARBA" id="ARBA00023002"/>
    </source>
</evidence>
<dbReference type="InterPro" id="IPR036291">
    <property type="entry name" value="NAD(P)-bd_dom_sf"/>
</dbReference>
<keyword evidence="1" id="KW-0560">Oxidoreductase</keyword>
<evidence type="ECO:0000313" key="4">
    <source>
        <dbReference type="EMBL" id="KAJ4476473.1"/>
    </source>
</evidence>
<dbReference type="SUPFAM" id="SSF51735">
    <property type="entry name" value="NAD(P)-binding Rossmann-fold domains"/>
    <property type="match status" value="1"/>
</dbReference>
<feature type="domain" description="NAD-dependent epimerase/dehydratase" evidence="3">
    <location>
        <begin position="5"/>
        <end position="252"/>
    </location>
</feature>
<evidence type="ECO:0000313" key="5">
    <source>
        <dbReference type="Proteomes" id="UP001150238"/>
    </source>
</evidence>
<comment type="caution">
    <text evidence="4">The sequence shown here is derived from an EMBL/GenBank/DDBJ whole genome shotgun (WGS) entry which is preliminary data.</text>
</comment>